<dbReference type="RefSeq" id="WP_139367156.1">
    <property type="nucleotide sequence ID" value="NZ_FUWH01000008.1"/>
</dbReference>
<evidence type="ECO:0000313" key="4">
    <source>
        <dbReference type="Proteomes" id="UP000190888"/>
    </source>
</evidence>
<evidence type="ECO:0000259" key="2">
    <source>
        <dbReference type="Pfam" id="PF00144"/>
    </source>
</evidence>
<reference evidence="3 4" key="1">
    <citation type="submission" date="2017-02" db="EMBL/GenBank/DDBJ databases">
        <authorList>
            <person name="Peterson S.W."/>
        </authorList>
    </citation>
    <scope>NUCLEOTIDE SEQUENCE [LARGE SCALE GENOMIC DNA]</scope>
    <source>
        <strain evidence="3 4">DSM 22335</strain>
    </source>
</reference>
<organism evidence="3 4">
    <name type="scientific">Sediminibacterium ginsengisoli</name>
    <dbReference type="NCBI Taxonomy" id="413434"/>
    <lineage>
        <taxon>Bacteria</taxon>
        <taxon>Pseudomonadati</taxon>
        <taxon>Bacteroidota</taxon>
        <taxon>Chitinophagia</taxon>
        <taxon>Chitinophagales</taxon>
        <taxon>Chitinophagaceae</taxon>
        <taxon>Sediminibacterium</taxon>
    </lineage>
</organism>
<dbReference type="Proteomes" id="UP000190888">
    <property type="component" value="Unassembled WGS sequence"/>
</dbReference>
<evidence type="ECO:0000256" key="1">
    <source>
        <dbReference type="SAM" id="SignalP"/>
    </source>
</evidence>
<feature type="signal peptide" evidence="1">
    <location>
        <begin position="1"/>
        <end position="18"/>
    </location>
</feature>
<protein>
    <submittedName>
        <fullName evidence="3">CubicO group peptidase, beta-lactamase class C family</fullName>
    </submittedName>
</protein>
<evidence type="ECO:0000313" key="3">
    <source>
        <dbReference type="EMBL" id="SKA01159.1"/>
    </source>
</evidence>
<keyword evidence="1" id="KW-0732">Signal</keyword>
<dbReference type="OrthoDB" id="846150at2"/>
<dbReference type="Pfam" id="PF00144">
    <property type="entry name" value="Beta-lactamase"/>
    <property type="match status" value="1"/>
</dbReference>
<dbReference type="PANTHER" id="PTHR46825:SF9">
    <property type="entry name" value="BETA-LACTAMASE-RELATED DOMAIN-CONTAINING PROTEIN"/>
    <property type="match status" value="1"/>
</dbReference>
<feature type="domain" description="Beta-lactamase-related" evidence="2">
    <location>
        <begin position="41"/>
        <end position="354"/>
    </location>
</feature>
<feature type="chain" id="PRO_5012007052" evidence="1">
    <location>
        <begin position="19"/>
        <end position="585"/>
    </location>
</feature>
<dbReference type="InterPro" id="IPR050491">
    <property type="entry name" value="AmpC-like"/>
</dbReference>
<gene>
    <name evidence="3" type="ORF">SAMN04488132_10831</name>
</gene>
<proteinExistence type="predicted"/>
<name>A0A1T4QBQ2_9BACT</name>
<accession>A0A1T4QBQ2</accession>
<dbReference type="InterPro" id="IPR012338">
    <property type="entry name" value="Beta-lactam/transpept-like"/>
</dbReference>
<dbReference type="PANTHER" id="PTHR46825">
    <property type="entry name" value="D-ALANYL-D-ALANINE-CARBOXYPEPTIDASE/ENDOPEPTIDASE AMPH"/>
    <property type="match status" value="1"/>
</dbReference>
<dbReference type="AlphaFoldDB" id="A0A1T4QBQ2"/>
<dbReference type="Gene3D" id="3.40.710.10">
    <property type="entry name" value="DD-peptidase/beta-lactamase superfamily"/>
    <property type="match status" value="1"/>
</dbReference>
<dbReference type="SUPFAM" id="SSF56601">
    <property type="entry name" value="beta-lactamase/transpeptidase-like"/>
    <property type="match status" value="1"/>
</dbReference>
<dbReference type="EMBL" id="FUWH01000008">
    <property type="protein sequence ID" value="SKA01159.1"/>
    <property type="molecule type" value="Genomic_DNA"/>
</dbReference>
<sequence length="585" mass="65776">MKNTFFFVLSILCHTAMAQQKNNASILTKQDQAILIDSSEKYFADRMEQDKIVGLSAALIIGNKVIWQKGFGFADREKKIPMTVNTVVNIGSITKTFTALSIMQLQEQGLIDLSQPLNRYLKQFHPKLQKGFNRDQVTVKSVLTHTSGIQSDIWKNSDLESGKYTDVVDFINDTYLLYPPGMIGLYSNAGYNLLGHTIKEISKEDYPSYIHKHIFSKLGMSRSGFAQDKLSNRSKLYAYGEVVKEYELRDVASGGIYTDMEDFTKYAIGLLDAYQGKNNGLIEEKTIKKMFSLQNADIPLETNKKGLGWFMFRNDSVTAMYHAGSAGFAQAKLLLFPEKKAAVIVMTNTAEGGSAAEEFCFDLLPRFGLSIPDLFPAPIADRIHDSNPAINPAKESLKAHEGNYAVSGSYVSVSSNGENLKMRNGDKLYILKPAGRNEYIPYIVKEGDTVAENNNNRYFFRNIKGYHFLIKRIKQREYNLGYKLKPVTDELWLDRLGLYKQSGYQMLIGDSKFKSLELYFSKDHVLMCRLKTMGSTNEIPLDVIDDHTAMSSGVNSGFGGFTVTFKKEGQNRIADFAGISFLKSE</sequence>
<keyword evidence="4" id="KW-1185">Reference proteome</keyword>
<dbReference type="InterPro" id="IPR001466">
    <property type="entry name" value="Beta-lactam-related"/>
</dbReference>